<dbReference type="Pfam" id="PF04176">
    <property type="entry name" value="TIP41"/>
    <property type="match status" value="1"/>
</dbReference>
<evidence type="ECO:0000256" key="1">
    <source>
        <dbReference type="ARBA" id="ARBA00006658"/>
    </source>
</evidence>
<dbReference type="PANTHER" id="PTHR21021:SF16">
    <property type="entry name" value="TIP41-LIKE PROTEIN"/>
    <property type="match status" value="1"/>
</dbReference>
<protein>
    <recommendedName>
        <fullName evidence="4">TIP41-like protein</fullName>
    </recommendedName>
</protein>
<gene>
    <name evidence="2" type="ORF">GAYE_PCTG10G0429</name>
</gene>
<reference evidence="2 3" key="1">
    <citation type="submission" date="2022-07" db="EMBL/GenBank/DDBJ databases">
        <title>Genome-wide signatures of adaptation to extreme environments.</title>
        <authorList>
            <person name="Cho C.H."/>
            <person name="Yoon H.S."/>
        </authorList>
    </citation>
    <scope>NUCLEOTIDE SEQUENCE [LARGE SCALE GENOMIC DNA]</scope>
    <source>
        <strain evidence="2 3">108.79 E11</strain>
    </source>
</reference>
<comment type="similarity">
    <text evidence="1">Belongs to the TIP41 family.</text>
</comment>
<dbReference type="GO" id="GO:0005829">
    <property type="term" value="C:cytosol"/>
    <property type="evidence" value="ECO:0007669"/>
    <property type="project" value="TreeGrafter"/>
</dbReference>
<dbReference type="PANTHER" id="PTHR21021">
    <property type="entry name" value="GAF/PUTATIVE CYTOSKELETAL PROTEIN"/>
    <property type="match status" value="1"/>
</dbReference>
<dbReference type="AlphaFoldDB" id="A0AAV9I627"/>
<dbReference type="EMBL" id="JANCYU010000006">
    <property type="protein sequence ID" value="KAK4522539.1"/>
    <property type="molecule type" value="Genomic_DNA"/>
</dbReference>
<dbReference type="InterPro" id="IPR007303">
    <property type="entry name" value="TIP41-like"/>
</dbReference>
<proteinExistence type="inferred from homology"/>
<evidence type="ECO:0000313" key="2">
    <source>
        <dbReference type="EMBL" id="KAK4522539.1"/>
    </source>
</evidence>
<accession>A0AAV9I627</accession>
<name>A0AAV9I627_9RHOD</name>
<sequence>MSWPKHEVQTPPYYLHSEGKGIDIDKWSIIVTEGPILSSNEIESWQSQLALKLPTMAFGQNTLSFHYNRERKFYFSTFDALQTVSHCSSWLRVKPAALWENRQANVDLFDANYDWTFSTTYGGTWLMQGEETPLSATESCLDWSLLRREDIPLLFFKELTLYEDELDDQGISSLSVRLRVMSSFFYVLCRFWLRVDDVHFRLYDTRIYHQWNSNVVMKEYSEQEASFQQVSEMGVDSRWFTNSDFMQKVLPLTKKTATRYYLTP</sequence>
<evidence type="ECO:0000313" key="3">
    <source>
        <dbReference type="Proteomes" id="UP001300502"/>
    </source>
</evidence>
<evidence type="ECO:0008006" key="4">
    <source>
        <dbReference type="Google" id="ProtNLM"/>
    </source>
</evidence>
<dbReference type="Proteomes" id="UP001300502">
    <property type="component" value="Unassembled WGS sequence"/>
</dbReference>
<dbReference type="InterPro" id="IPR051330">
    <property type="entry name" value="Phosphatase_reg/MetRdx"/>
</dbReference>
<comment type="caution">
    <text evidence="2">The sequence shown here is derived from an EMBL/GenBank/DDBJ whole genome shotgun (WGS) entry which is preliminary data.</text>
</comment>
<organism evidence="2 3">
    <name type="scientific">Galdieria yellowstonensis</name>
    <dbReference type="NCBI Taxonomy" id="3028027"/>
    <lineage>
        <taxon>Eukaryota</taxon>
        <taxon>Rhodophyta</taxon>
        <taxon>Bangiophyceae</taxon>
        <taxon>Galdieriales</taxon>
        <taxon>Galdieriaceae</taxon>
        <taxon>Galdieria</taxon>
    </lineage>
</organism>
<dbReference type="GO" id="GO:0031929">
    <property type="term" value="P:TOR signaling"/>
    <property type="evidence" value="ECO:0007669"/>
    <property type="project" value="TreeGrafter"/>
</dbReference>
<keyword evidence="3" id="KW-1185">Reference proteome</keyword>